<keyword evidence="1" id="KW-0812">Transmembrane</keyword>
<sequence>MDMLIWGGAALTMAGVLTLLWCIILAMRARKSALPEDQIKAQLQRVVVLNLGALAVSGLGLIVVVTGIFLS</sequence>
<dbReference type="RefSeq" id="WP_118152534.1">
    <property type="nucleotide sequence ID" value="NZ_QWEY01000006.1"/>
</dbReference>
<keyword evidence="3" id="KW-1185">Reference proteome</keyword>
<proteinExistence type="predicted"/>
<feature type="transmembrane region" description="Helical" evidence="1">
    <location>
        <begin position="6"/>
        <end position="26"/>
    </location>
</feature>
<reference evidence="2 3" key="1">
    <citation type="submission" date="2018-08" db="EMBL/GenBank/DDBJ databases">
        <title>Flavobacterium tibetense sp. nov., isolated from a wetland YonghuCo on Tibetan Plateau.</title>
        <authorList>
            <person name="Phurbu D."/>
            <person name="Lu H."/>
            <person name="Xing P."/>
        </authorList>
    </citation>
    <scope>NUCLEOTIDE SEQUENCE [LARGE SCALE GENOMIC DNA]</scope>
    <source>
        <strain evidence="2 3">DJC</strain>
    </source>
</reference>
<dbReference type="OrthoDB" id="7875737at2"/>
<feature type="transmembrane region" description="Helical" evidence="1">
    <location>
        <begin position="47"/>
        <end position="70"/>
    </location>
</feature>
<evidence type="ECO:0000313" key="3">
    <source>
        <dbReference type="Proteomes" id="UP000284547"/>
    </source>
</evidence>
<name>A0A411Z1E4_9RHOB</name>
<dbReference type="AlphaFoldDB" id="A0A411Z1E4"/>
<comment type="caution">
    <text evidence="2">The sequence shown here is derived from an EMBL/GenBank/DDBJ whole genome shotgun (WGS) entry which is preliminary data.</text>
</comment>
<keyword evidence="1" id="KW-1133">Transmembrane helix</keyword>
<dbReference type="EMBL" id="QWEY01000006">
    <property type="protein sequence ID" value="RGP36889.1"/>
    <property type="molecule type" value="Genomic_DNA"/>
</dbReference>
<evidence type="ECO:0000256" key="1">
    <source>
        <dbReference type="SAM" id="Phobius"/>
    </source>
</evidence>
<gene>
    <name evidence="2" type="ORF">D1012_12100</name>
</gene>
<dbReference type="Proteomes" id="UP000284547">
    <property type="component" value="Unassembled WGS sequence"/>
</dbReference>
<accession>A0A411Z1E4</accession>
<protein>
    <submittedName>
        <fullName evidence="2">Uncharacterized protein</fullName>
    </submittedName>
</protein>
<evidence type="ECO:0000313" key="2">
    <source>
        <dbReference type="EMBL" id="RGP36889.1"/>
    </source>
</evidence>
<organism evidence="2 3">
    <name type="scientific">Pseudotabrizicola alkalilacus</name>
    <dbReference type="NCBI Taxonomy" id="2305252"/>
    <lineage>
        <taxon>Bacteria</taxon>
        <taxon>Pseudomonadati</taxon>
        <taxon>Pseudomonadota</taxon>
        <taxon>Alphaproteobacteria</taxon>
        <taxon>Rhodobacterales</taxon>
        <taxon>Paracoccaceae</taxon>
        <taxon>Pseudotabrizicola</taxon>
    </lineage>
</organism>
<keyword evidence="1" id="KW-0472">Membrane</keyword>